<name>A0A9I9EIN9_CUCME</name>
<dbReference type="Gramene" id="MELO3C034350.2.1">
    <property type="protein sequence ID" value="MELO3C034350.2.1"/>
    <property type="gene ID" value="MELO3C034350.2"/>
</dbReference>
<protein>
    <submittedName>
        <fullName evidence="2">Uncharacterized protein</fullName>
    </submittedName>
</protein>
<proteinExistence type="predicted"/>
<evidence type="ECO:0000256" key="1">
    <source>
        <dbReference type="SAM" id="MobiDB-lite"/>
    </source>
</evidence>
<sequence>MLRHYAQTAPRHYAQTAPPAPSSYQIYSHKSCILKSTFIYQSLKSTLLKIGSFNLGSVQSGRLVNLIINLVCFTQFGGSSGPNLYTRIYVSILEMQLTPGNNWKFPFLNWNSDEI</sequence>
<organism evidence="2">
    <name type="scientific">Cucumis melo</name>
    <name type="common">Muskmelon</name>
    <dbReference type="NCBI Taxonomy" id="3656"/>
    <lineage>
        <taxon>Eukaryota</taxon>
        <taxon>Viridiplantae</taxon>
        <taxon>Streptophyta</taxon>
        <taxon>Embryophyta</taxon>
        <taxon>Tracheophyta</taxon>
        <taxon>Spermatophyta</taxon>
        <taxon>Magnoliopsida</taxon>
        <taxon>eudicotyledons</taxon>
        <taxon>Gunneridae</taxon>
        <taxon>Pentapetalae</taxon>
        <taxon>rosids</taxon>
        <taxon>fabids</taxon>
        <taxon>Cucurbitales</taxon>
        <taxon>Cucurbitaceae</taxon>
        <taxon>Benincaseae</taxon>
        <taxon>Cucumis</taxon>
    </lineage>
</organism>
<feature type="region of interest" description="Disordered" evidence="1">
    <location>
        <begin position="1"/>
        <end position="21"/>
    </location>
</feature>
<dbReference type="EnsemblPlants" id="MELO3C034350.2.1">
    <property type="protein sequence ID" value="MELO3C034350.2.1"/>
    <property type="gene ID" value="MELO3C034350.2"/>
</dbReference>
<evidence type="ECO:0000313" key="2">
    <source>
        <dbReference type="EnsemblPlants" id="MELO3C034350.2.1"/>
    </source>
</evidence>
<dbReference type="AlphaFoldDB" id="A0A9I9EIN9"/>
<accession>A0A9I9EIN9</accession>
<reference evidence="2" key="1">
    <citation type="submission" date="2023-03" db="UniProtKB">
        <authorList>
            <consortium name="EnsemblPlants"/>
        </authorList>
    </citation>
    <scope>IDENTIFICATION</scope>
</reference>